<feature type="compositionally biased region" description="Pro residues" evidence="1">
    <location>
        <begin position="309"/>
        <end position="332"/>
    </location>
</feature>
<dbReference type="Pfam" id="PF12770">
    <property type="entry name" value="CHAT"/>
    <property type="match status" value="1"/>
</dbReference>
<feature type="region of interest" description="Disordered" evidence="1">
    <location>
        <begin position="302"/>
        <end position="338"/>
    </location>
</feature>
<feature type="region of interest" description="Disordered" evidence="1">
    <location>
        <begin position="667"/>
        <end position="691"/>
    </location>
</feature>
<evidence type="ECO:0000313" key="4">
    <source>
        <dbReference type="Proteomes" id="UP000789595"/>
    </source>
</evidence>
<keyword evidence="4" id="KW-1185">Reference proteome</keyword>
<feature type="region of interest" description="Disordered" evidence="1">
    <location>
        <begin position="966"/>
        <end position="992"/>
    </location>
</feature>
<dbReference type="InterPro" id="IPR024983">
    <property type="entry name" value="CHAT_dom"/>
</dbReference>
<dbReference type="PANTHER" id="PTHR11106">
    <property type="entry name" value="GANGLIOSIDE INDUCED DIFFERENTIATION ASSOCIATED PROTEIN 2-RELATED"/>
    <property type="match status" value="1"/>
</dbReference>
<feature type="compositionally biased region" description="Pro residues" evidence="1">
    <location>
        <begin position="973"/>
        <end position="984"/>
    </location>
</feature>
<proteinExistence type="predicted"/>
<name>A0A8J2T3G2_9STRA</name>
<feature type="compositionally biased region" description="Basic and acidic residues" evidence="1">
    <location>
        <begin position="679"/>
        <end position="691"/>
    </location>
</feature>
<dbReference type="SUPFAM" id="SSF52540">
    <property type="entry name" value="P-loop containing nucleoside triphosphate hydrolases"/>
    <property type="match status" value="1"/>
</dbReference>
<dbReference type="PANTHER" id="PTHR11106:SF27">
    <property type="entry name" value="MACRO DOMAIN-CONTAINING PROTEIN"/>
    <property type="match status" value="1"/>
</dbReference>
<gene>
    <name evidence="3" type="ORF">PECAL_6P17010</name>
</gene>
<protein>
    <recommendedName>
        <fullName evidence="2">Macro domain-containing protein</fullName>
    </recommendedName>
</protein>
<evidence type="ECO:0000256" key="1">
    <source>
        <dbReference type="SAM" id="MobiDB-lite"/>
    </source>
</evidence>
<sequence length="1017" mass="110294">MPDRCASPALEPGAPIRARQVRDRCAAEITEAPLSDASSNMRRTASEEFALNSEYVPVRRAQTMPDPPSPQEIPLRIQRTEPVYHKAHFDNWDHHGGLVDNLVPLARHALKYGELVASAGSLVDAKTDALVNAVKESCLEGAGVDAAISRAGGALLAEKRQALPIISGDTRCLTGDAVVTTGGPFNYLRCEAIIHAVGPNYKEMDDDLSRGDDLLRDAYRASMRRANGLKCKTVAFSLLSAGNRLGRQSLDNVLKVAVKAIGDMAYPGLQRVHLVAHSSTEQEALQRVLLSLSTARAVDGAYVPRATSSPPPGGATSSPPPGGPASPVPSRSPPQRQSSRAILANRVVMLQSEPLNPGIAKLNLEGEANKLRKALREAAAHANIDVELQIRTATVDAFQSAVTLGARVVHFAGHGHEKFMMFEDDHGGAQTLDPTVLRNRVSACGAETCKLVVLNSCKSEDVGRAFVAAGVEHVVAVAQNQNHGRISDRAGIEFCRAFYRSLANMDSLRTAFDIGCAAAQNTQGSDGRFILLPEDQPHDEPIFSEIPGSFHETTRPPPPSNAPPPPTFYVGRDSELWLCVESILNHRLTTIGGGYGSGKSALAAKAAAHVSQHQNFDAVVWVKVTTRDGFFHHVAEAAAHVIQKAAPMRAALDRRLSTYSSSLSTRRLRSSTDDDDFSLDSREAQRKQEQHEAAGIFKHVTYSRLDTHELDTSALAHLAHAGPTLVVLNDFERLVVTAGDKERAREHCRLLLRGLLESCSNLKVLMTCSSFSGIGQVHGVTEQIIPLGRMTDDHTAFLLLQRDPELKRRATNPNRLQPPPIAPPHVVTMCASHPFIKRLKGQPYAVGLGVAILNKLFAYERMAKEVCEGAGASATPPPLSRLEPLDRALRVLDFPEVFDPDLRRLRDELKYVVEHGRGYRPEAEVECRPPPAQATPWDVARSWFGSTSPAVPVSPATPASAWDLGWFGSSAHPAPPAPPAPSDPKSPQQRLRELNEVQEFITPAEYEQKKQEILAAI</sequence>
<dbReference type="InterPro" id="IPR027417">
    <property type="entry name" value="P-loop_NTPase"/>
</dbReference>
<feature type="compositionally biased region" description="Pro residues" evidence="1">
    <location>
        <begin position="555"/>
        <end position="567"/>
    </location>
</feature>
<dbReference type="Proteomes" id="UP000789595">
    <property type="component" value="Unassembled WGS sequence"/>
</dbReference>
<dbReference type="SUPFAM" id="SSF52949">
    <property type="entry name" value="Macro domain-like"/>
    <property type="match status" value="1"/>
</dbReference>
<accession>A0A8J2T3G2</accession>
<reference evidence="3" key="1">
    <citation type="submission" date="2021-11" db="EMBL/GenBank/DDBJ databases">
        <authorList>
            <consortium name="Genoscope - CEA"/>
            <person name="William W."/>
        </authorList>
    </citation>
    <scope>NUCLEOTIDE SEQUENCE</scope>
</reference>
<comment type="caution">
    <text evidence="3">The sequence shown here is derived from an EMBL/GenBank/DDBJ whole genome shotgun (WGS) entry which is preliminary data.</text>
</comment>
<dbReference type="EMBL" id="CAKKNE010000006">
    <property type="protein sequence ID" value="CAH0380064.1"/>
    <property type="molecule type" value="Genomic_DNA"/>
</dbReference>
<dbReference type="Pfam" id="PF01661">
    <property type="entry name" value="Macro"/>
    <property type="match status" value="1"/>
</dbReference>
<dbReference type="OrthoDB" id="10003345at2759"/>
<dbReference type="SMART" id="SM00506">
    <property type="entry name" value="A1pp"/>
    <property type="match status" value="1"/>
</dbReference>
<dbReference type="Gene3D" id="3.40.50.300">
    <property type="entry name" value="P-loop containing nucleotide triphosphate hydrolases"/>
    <property type="match status" value="1"/>
</dbReference>
<feature type="region of interest" description="Disordered" evidence="1">
    <location>
        <begin position="548"/>
        <end position="567"/>
    </location>
</feature>
<dbReference type="Gene3D" id="3.40.220.10">
    <property type="entry name" value="Leucine Aminopeptidase, subunit E, domain 1"/>
    <property type="match status" value="1"/>
</dbReference>
<organism evidence="3 4">
    <name type="scientific">Pelagomonas calceolata</name>
    <dbReference type="NCBI Taxonomy" id="35677"/>
    <lineage>
        <taxon>Eukaryota</taxon>
        <taxon>Sar</taxon>
        <taxon>Stramenopiles</taxon>
        <taxon>Ochrophyta</taxon>
        <taxon>Pelagophyceae</taxon>
        <taxon>Pelagomonadales</taxon>
        <taxon>Pelagomonadaceae</taxon>
        <taxon>Pelagomonas</taxon>
    </lineage>
</organism>
<dbReference type="InterPro" id="IPR043472">
    <property type="entry name" value="Macro_dom-like"/>
</dbReference>
<feature type="domain" description="Macro" evidence="2">
    <location>
        <begin position="102"/>
        <end position="293"/>
    </location>
</feature>
<dbReference type="InterPro" id="IPR002589">
    <property type="entry name" value="Macro_dom"/>
</dbReference>
<dbReference type="PROSITE" id="PS51154">
    <property type="entry name" value="MACRO"/>
    <property type="match status" value="1"/>
</dbReference>
<dbReference type="AlphaFoldDB" id="A0A8J2T3G2"/>
<evidence type="ECO:0000259" key="2">
    <source>
        <dbReference type="PROSITE" id="PS51154"/>
    </source>
</evidence>
<evidence type="ECO:0000313" key="3">
    <source>
        <dbReference type="EMBL" id="CAH0380064.1"/>
    </source>
</evidence>